<protein>
    <submittedName>
        <fullName evidence="2">Uncharacterized protein</fullName>
    </submittedName>
</protein>
<reference evidence="2" key="2">
    <citation type="submission" date="2014-07" db="EMBL/GenBank/DDBJ databases">
        <authorList>
            <person name="Hull J."/>
        </authorList>
    </citation>
    <scope>NUCLEOTIDE SEQUENCE</scope>
</reference>
<reference evidence="2" key="1">
    <citation type="journal article" date="2014" name="PLoS ONE">
        <title>Transcriptome-Based Identification of ABC Transporters in the Western Tarnished Plant Bug Lygus hesperus.</title>
        <authorList>
            <person name="Hull J.J."/>
            <person name="Chaney K."/>
            <person name="Geib S.M."/>
            <person name="Fabrick J.A."/>
            <person name="Brent C.S."/>
            <person name="Walsh D."/>
            <person name="Lavine L.C."/>
        </authorList>
    </citation>
    <scope>NUCLEOTIDE SEQUENCE</scope>
</reference>
<sequence>AVSAARWFYDSRKARQAKKEASEVAKKDPAAAATSAKGADKKDASEVDVSGQRGTDSRGVPPPEGAPSSRAEKSRKAVEFNEVPKTREDVGGGLLSEEPYVRRERPRRERSRRFTRWDNRPDGSTPAVVEPEVPANNKEAPKGAKPDERSGPLPEEPPARRE</sequence>
<name>A0A0A9WWM9_LYGHE</name>
<gene>
    <name evidence="2" type="ORF">CM83_342</name>
</gene>
<evidence type="ECO:0000313" key="2">
    <source>
        <dbReference type="EMBL" id="JAG11846.1"/>
    </source>
</evidence>
<evidence type="ECO:0000256" key="1">
    <source>
        <dbReference type="SAM" id="MobiDB-lite"/>
    </source>
</evidence>
<accession>A0A0A9WWM9</accession>
<proteinExistence type="predicted"/>
<feature type="compositionally biased region" description="Basic and acidic residues" evidence="1">
    <location>
        <begin position="139"/>
        <end position="150"/>
    </location>
</feature>
<feature type="region of interest" description="Disordered" evidence="1">
    <location>
        <begin position="1"/>
        <end position="162"/>
    </location>
</feature>
<feature type="non-terminal residue" evidence="2">
    <location>
        <position position="162"/>
    </location>
</feature>
<feature type="non-terminal residue" evidence="2">
    <location>
        <position position="1"/>
    </location>
</feature>
<organism evidence="2">
    <name type="scientific">Lygus hesperus</name>
    <name type="common">Western plant bug</name>
    <dbReference type="NCBI Taxonomy" id="30085"/>
    <lineage>
        <taxon>Eukaryota</taxon>
        <taxon>Metazoa</taxon>
        <taxon>Ecdysozoa</taxon>
        <taxon>Arthropoda</taxon>
        <taxon>Hexapoda</taxon>
        <taxon>Insecta</taxon>
        <taxon>Pterygota</taxon>
        <taxon>Neoptera</taxon>
        <taxon>Paraneoptera</taxon>
        <taxon>Hemiptera</taxon>
        <taxon>Heteroptera</taxon>
        <taxon>Panheteroptera</taxon>
        <taxon>Cimicomorpha</taxon>
        <taxon>Miridae</taxon>
        <taxon>Mirini</taxon>
        <taxon>Lygus</taxon>
    </lineage>
</organism>
<dbReference type="AlphaFoldDB" id="A0A0A9WWM9"/>
<dbReference type="EMBL" id="GBHO01031758">
    <property type="protein sequence ID" value="JAG11846.1"/>
    <property type="molecule type" value="Transcribed_RNA"/>
</dbReference>
<feature type="compositionally biased region" description="Basic and acidic residues" evidence="1">
    <location>
        <begin position="9"/>
        <end position="29"/>
    </location>
</feature>
<feature type="compositionally biased region" description="Basic and acidic residues" evidence="1">
    <location>
        <begin position="70"/>
        <end position="90"/>
    </location>
</feature>